<dbReference type="PANTHER" id="PTHR34309">
    <property type="entry name" value="SLR1406 PROTEIN"/>
    <property type="match status" value="1"/>
</dbReference>
<keyword evidence="2" id="KW-1185">Reference proteome</keyword>
<dbReference type="EMBL" id="RDQO01000003">
    <property type="protein sequence ID" value="RMX05780.1"/>
    <property type="molecule type" value="Genomic_DNA"/>
</dbReference>
<dbReference type="InterPro" id="IPR052517">
    <property type="entry name" value="GlcG_carb_metab_protein"/>
</dbReference>
<protein>
    <submittedName>
        <fullName evidence="1">Heme-binding protein</fullName>
    </submittedName>
</protein>
<gene>
    <name evidence="1" type="ORF">D8I35_11490</name>
</gene>
<dbReference type="SUPFAM" id="SSF143744">
    <property type="entry name" value="GlcG-like"/>
    <property type="match status" value="1"/>
</dbReference>
<accession>A0A3M6QRW7</accession>
<dbReference type="InterPro" id="IPR038084">
    <property type="entry name" value="PduO/GlcC-like_sf"/>
</dbReference>
<dbReference type="Gene3D" id="3.30.450.150">
    <property type="entry name" value="Haem-degrading domain"/>
    <property type="match status" value="1"/>
</dbReference>
<organism evidence="1 2">
    <name type="scientific">Corticibacter populi</name>
    <dbReference type="NCBI Taxonomy" id="1550736"/>
    <lineage>
        <taxon>Bacteria</taxon>
        <taxon>Pseudomonadati</taxon>
        <taxon>Pseudomonadota</taxon>
        <taxon>Betaproteobacteria</taxon>
        <taxon>Burkholderiales</taxon>
        <taxon>Comamonadaceae</taxon>
        <taxon>Corticibacter</taxon>
    </lineage>
</organism>
<dbReference type="Proteomes" id="UP000278006">
    <property type="component" value="Unassembled WGS sequence"/>
</dbReference>
<dbReference type="InterPro" id="IPR005624">
    <property type="entry name" value="PduO/GlcC-like"/>
</dbReference>
<comment type="caution">
    <text evidence="1">The sequence shown here is derived from an EMBL/GenBank/DDBJ whole genome shotgun (WGS) entry which is preliminary data.</text>
</comment>
<dbReference type="RefSeq" id="WP_122229376.1">
    <property type="nucleotide sequence ID" value="NZ_RDQO01000003.1"/>
</dbReference>
<dbReference type="OrthoDB" id="1684899at2"/>
<reference evidence="1 2" key="1">
    <citation type="submission" date="2018-10" db="EMBL/GenBank/DDBJ databases">
        <title>Draft genome of Cortibacter populi DSM10536.</title>
        <authorList>
            <person name="Bernier A.-M."/>
            <person name="Bernard K."/>
        </authorList>
    </citation>
    <scope>NUCLEOTIDE SEQUENCE [LARGE SCALE GENOMIC DNA]</scope>
    <source>
        <strain evidence="1 2">DSM 105136</strain>
    </source>
</reference>
<sequence length="136" mass="13759">MSRISPLSDAAVWQIIERARAQAQQQGFAVCIGVVDDAGLLRGFLRMDDAVPGAIDVSIKKARMAALFRTDSAEIGAAAQPGGAIYTLEATNGGLISFGGGIVLRGGDERPLGAVGVAGATLAADQSLALHAAGRA</sequence>
<dbReference type="AlphaFoldDB" id="A0A3M6QRW7"/>
<proteinExistence type="predicted"/>
<dbReference type="Pfam" id="PF03928">
    <property type="entry name" value="HbpS-like"/>
    <property type="match status" value="1"/>
</dbReference>
<name>A0A3M6QRW7_9BURK</name>
<dbReference type="PANTHER" id="PTHR34309:SF1">
    <property type="entry name" value="PROTEIN GLCG"/>
    <property type="match status" value="1"/>
</dbReference>
<evidence type="ECO:0000313" key="1">
    <source>
        <dbReference type="EMBL" id="RMX05780.1"/>
    </source>
</evidence>
<evidence type="ECO:0000313" key="2">
    <source>
        <dbReference type="Proteomes" id="UP000278006"/>
    </source>
</evidence>